<evidence type="ECO:0000256" key="1">
    <source>
        <dbReference type="SAM" id="MobiDB-lite"/>
    </source>
</evidence>
<dbReference type="Pfam" id="PF05633">
    <property type="entry name" value="ROH1-like"/>
    <property type="match status" value="1"/>
</dbReference>
<dbReference type="AlphaFoldDB" id="A0A5A7PXY7"/>
<dbReference type="EMBL" id="BKCP01005405">
    <property type="protein sequence ID" value="GER37634.1"/>
    <property type="molecule type" value="Genomic_DNA"/>
</dbReference>
<sequence>MNYVLLFVMWALVAAIPCQDRGLQAHFYYVGTRQFTLSSHGGLARRTMSGLGQPPRPDIADCMEDLQLGPSGLFEVEQTMSQAVQVEAENFIEGRLFEKVDTMIDELNDFAESTRSLLRSVMDITSFLSHTVDHCFHLLLACDWSARTLHRFQILLKGESEKLGIRFELEENKFRDTQIQIQEVIAASDIIPDRDEKDLPCVADTSYVAEPIRFDMGSRGKFYYKPSRVRDVAHALLDRILEIEDEHEALKAEKGVEVDFSILKAHLERQIKCLEQLPVEELLSEVVDTIRTVRAIIPFMEELPLIRMFITGVCNEMVSIRRSFWREYKGVYAHLPIPERHSILTKTIGDLQHWVIYFRRRMGADSTISIYKSFARKLRHPKKNPRKNPREAGKEMQEKKYDAREVRVQMQRAE</sequence>
<dbReference type="OrthoDB" id="928018at2759"/>
<dbReference type="InterPro" id="IPR008511">
    <property type="entry name" value="ROH1-like"/>
</dbReference>
<keyword evidence="4" id="KW-1185">Reference proteome</keyword>
<accession>A0A5A7PXY7</accession>
<feature type="compositionally biased region" description="Basic and acidic residues" evidence="1">
    <location>
        <begin position="388"/>
        <end position="414"/>
    </location>
</feature>
<feature type="signal peptide" evidence="2">
    <location>
        <begin position="1"/>
        <end position="15"/>
    </location>
</feature>
<gene>
    <name evidence="3" type="ORF">STAS_14058</name>
</gene>
<dbReference type="Proteomes" id="UP000325081">
    <property type="component" value="Unassembled WGS sequence"/>
</dbReference>
<comment type="caution">
    <text evidence="3">The sequence shown here is derived from an EMBL/GenBank/DDBJ whole genome shotgun (WGS) entry which is preliminary data.</text>
</comment>
<evidence type="ECO:0000313" key="4">
    <source>
        <dbReference type="Proteomes" id="UP000325081"/>
    </source>
</evidence>
<name>A0A5A7PXY7_STRAF</name>
<protein>
    <submittedName>
        <fullName evidence="3">Uncharacterized protein</fullName>
    </submittedName>
</protein>
<keyword evidence="2" id="KW-0732">Signal</keyword>
<feature type="region of interest" description="Disordered" evidence="1">
    <location>
        <begin position="379"/>
        <end position="414"/>
    </location>
</feature>
<evidence type="ECO:0000313" key="3">
    <source>
        <dbReference type="EMBL" id="GER37634.1"/>
    </source>
</evidence>
<feature type="chain" id="PRO_5023033324" evidence="2">
    <location>
        <begin position="16"/>
        <end position="414"/>
    </location>
</feature>
<reference evidence="4" key="1">
    <citation type="journal article" date="2019" name="Curr. Biol.">
        <title>Genome Sequence of Striga asiatica Provides Insight into the Evolution of Plant Parasitism.</title>
        <authorList>
            <person name="Yoshida S."/>
            <person name="Kim S."/>
            <person name="Wafula E.K."/>
            <person name="Tanskanen J."/>
            <person name="Kim Y.M."/>
            <person name="Honaas L."/>
            <person name="Yang Z."/>
            <person name="Spallek T."/>
            <person name="Conn C.E."/>
            <person name="Ichihashi Y."/>
            <person name="Cheong K."/>
            <person name="Cui S."/>
            <person name="Der J.P."/>
            <person name="Gundlach H."/>
            <person name="Jiao Y."/>
            <person name="Hori C."/>
            <person name="Ishida J.K."/>
            <person name="Kasahara H."/>
            <person name="Kiba T."/>
            <person name="Kim M.S."/>
            <person name="Koo N."/>
            <person name="Laohavisit A."/>
            <person name="Lee Y.H."/>
            <person name="Lumba S."/>
            <person name="McCourt P."/>
            <person name="Mortimer J.C."/>
            <person name="Mutuku J.M."/>
            <person name="Nomura T."/>
            <person name="Sasaki-Sekimoto Y."/>
            <person name="Seto Y."/>
            <person name="Wang Y."/>
            <person name="Wakatake T."/>
            <person name="Sakakibara H."/>
            <person name="Demura T."/>
            <person name="Yamaguchi S."/>
            <person name="Yoneyama K."/>
            <person name="Manabe R.I."/>
            <person name="Nelson D.C."/>
            <person name="Schulman A.H."/>
            <person name="Timko M.P."/>
            <person name="dePamphilis C.W."/>
            <person name="Choi D."/>
            <person name="Shirasu K."/>
        </authorList>
    </citation>
    <scope>NUCLEOTIDE SEQUENCE [LARGE SCALE GENOMIC DNA]</scope>
    <source>
        <strain evidence="4">cv. UVA1</strain>
    </source>
</reference>
<evidence type="ECO:0000256" key="2">
    <source>
        <dbReference type="SAM" id="SignalP"/>
    </source>
</evidence>
<organism evidence="3 4">
    <name type="scientific">Striga asiatica</name>
    <name type="common">Asiatic witchweed</name>
    <name type="synonym">Buchnera asiatica</name>
    <dbReference type="NCBI Taxonomy" id="4170"/>
    <lineage>
        <taxon>Eukaryota</taxon>
        <taxon>Viridiplantae</taxon>
        <taxon>Streptophyta</taxon>
        <taxon>Embryophyta</taxon>
        <taxon>Tracheophyta</taxon>
        <taxon>Spermatophyta</taxon>
        <taxon>Magnoliopsida</taxon>
        <taxon>eudicotyledons</taxon>
        <taxon>Gunneridae</taxon>
        <taxon>Pentapetalae</taxon>
        <taxon>asterids</taxon>
        <taxon>lamiids</taxon>
        <taxon>Lamiales</taxon>
        <taxon>Orobanchaceae</taxon>
        <taxon>Buchnereae</taxon>
        <taxon>Striga</taxon>
    </lineage>
</organism>
<proteinExistence type="predicted"/>